<organism evidence="8 9">
    <name type="scientific">Erwinia phage Cronus</name>
    <dbReference type="NCBI Taxonomy" id="2163633"/>
    <lineage>
        <taxon>Viruses</taxon>
        <taxon>Duplodnaviria</taxon>
        <taxon>Heunggongvirae</taxon>
        <taxon>Uroviricota</taxon>
        <taxon>Caudoviricetes</taxon>
        <taxon>Pantevenvirales</taxon>
        <taxon>Straboviridae</taxon>
        <taxon>Tevenvirinae</taxon>
        <taxon>Risoevirus</taxon>
        <taxon>Risoevirus cronus</taxon>
        <taxon>Roskildevirus cronus</taxon>
    </lineage>
</organism>
<evidence type="ECO:0000313" key="9">
    <source>
        <dbReference type="Proteomes" id="UP000246316"/>
    </source>
</evidence>
<reference evidence="8" key="1">
    <citation type="submission" date="2018-03" db="EMBL/GenBank/DDBJ databases">
        <title>Phage therapy in agriculture - a green tech approach to combat plant pathogenic bacteria.</title>
        <authorList>
            <person name="Carstens A.B."/>
            <person name="Djurhuus A.M."/>
            <person name="Hansen L.H."/>
        </authorList>
    </citation>
    <scope>NUCLEOTIDE SEQUENCE [LARGE SCALE GENOMIC DNA]</scope>
</reference>
<keyword evidence="3" id="KW-0554">One-carbon metabolism</keyword>
<keyword evidence="9" id="KW-1185">Reference proteome</keyword>
<evidence type="ECO:0000256" key="1">
    <source>
        <dbReference type="ARBA" id="ARBA00004903"/>
    </source>
</evidence>
<dbReference type="EMBL" id="MH059636">
    <property type="protein sequence ID" value="AWD90400.1"/>
    <property type="molecule type" value="Genomic_DNA"/>
</dbReference>
<dbReference type="PROSITE" id="PS51330">
    <property type="entry name" value="DHFR_2"/>
    <property type="match status" value="1"/>
</dbReference>
<dbReference type="CDD" id="cd00209">
    <property type="entry name" value="DHFR"/>
    <property type="match status" value="1"/>
</dbReference>
<dbReference type="PANTHER" id="PTHR48069">
    <property type="entry name" value="DIHYDROFOLATE REDUCTASE"/>
    <property type="match status" value="1"/>
</dbReference>
<keyword evidence="4" id="KW-0521">NADP</keyword>
<comment type="similarity">
    <text evidence="6">Belongs to the dihydrofolate reductase family.</text>
</comment>
<name>A0A2S1GLZ2_9CAUD</name>
<dbReference type="GO" id="GO:0006730">
    <property type="term" value="P:one-carbon metabolic process"/>
    <property type="evidence" value="ECO:0007669"/>
    <property type="project" value="UniProtKB-KW"/>
</dbReference>
<dbReference type="RefSeq" id="YP_010095199.1">
    <property type="nucleotide sequence ID" value="NC_055743.1"/>
</dbReference>
<comment type="pathway">
    <text evidence="1">Cofactor biosynthesis; tetrahydrofolate biosynthesis; 5,6,7,8-tetrahydrofolate from 7,8-dihydrofolate: step 1/1.</text>
</comment>
<feature type="domain" description="DHFR" evidence="7">
    <location>
        <begin position="1"/>
        <end position="180"/>
    </location>
</feature>
<accession>A0A2S1GLZ2</accession>
<dbReference type="SUPFAM" id="SSF53597">
    <property type="entry name" value="Dihydrofolate reductase-like"/>
    <property type="match status" value="1"/>
</dbReference>
<dbReference type="InterPro" id="IPR024072">
    <property type="entry name" value="DHFR-like_dom_sf"/>
</dbReference>
<dbReference type="PRINTS" id="PR00070">
    <property type="entry name" value="DHFR"/>
</dbReference>
<keyword evidence="5" id="KW-0560">Oxidoreductase</keyword>
<dbReference type="InterPro" id="IPR017925">
    <property type="entry name" value="DHFR_CS"/>
</dbReference>
<protein>
    <recommendedName>
        <fullName evidence="2">dihydrofolate reductase</fullName>
        <ecNumber evidence="2">1.5.1.3</ecNumber>
    </recommendedName>
</protein>
<evidence type="ECO:0000256" key="2">
    <source>
        <dbReference type="ARBA" id="ARBA00012856"/>
    </source>
</evidence>
<sequence>MIQLVFAYCETRNVKGELEMAFGLNDGLPWKHITQDFKNFKARTESTILLMGAKTFQSLPKKLQGRHHVVLSDSKRPIVHAKNGEPADHYVMPERVESFLQRNSHEKISIIGGAGLIQQFAPIADQIIITSIQKKHYVSSTVKFPVEFIHNIQRHHEMTETHFYKIDELTNIMETVYVKP</sequence>
<dbReference type="PROSITE" id="PS00075">
    <property type="entry name" value="DHFR_1"/>
    <property type="match status" value="1"/>
</dbReference>
<dbReference type="EC" id="1.5.1.3" evidence="2"/>
<evidence type="ECO:0000256" key="6">
    <source>
        <dbReference type="RuleBase" id="RU004474"/>
    </source>
</evidence>
<dbReference type="Proteomes" id="UP000246316">
    <property type="component" value="Segment"/>
</dbReference>
<dbReference type="GO" id="GO:0046655">
    <property type="term" value="P:folic acid metabolic process"/>
    <property type="evidence" value="ECO:0007669"/>
    <property type="project" value="TreeGrafter"/>
</dbReference>
<evidence type="ECO:0000256" key="4">
    <source>
        <dbReference type="ARBA" id="ARBA00022857"/>
    </source>
</evidence>
<evidence type="ECO:0000256" key="3">
    <source>
        <dbReference type="ARBA" id="ARBA00022563"/>
    </source>
</evidence>
<dbReference type="Pfam" id="PF00186">
    <property type="entry name" value="DHFR_1"/>
    <property type="match status" value="1"/>
</dbReference>
<dbReference type="InterPro" id="IPR001796">
    <property type="entry name" value="DHFR_dom"/>
</dbReference>
<dbReference type="KEGG" id="vg:65112833"/>
<dbReference type="Gene3D" id="3.40.430.10">
    <property type="entry name" value="Dihydrofolate Reductase, subunit A"/>
    <property type="match status" value="1"/>
</dbReference>
<evidence type="ECO:0000313" key="8">
    <source>
        <dbReference type="EMBL" id="AWD90400.1"/>
    </source>
</evidence>
<dbReference type="GO" id="GO:0046654">
    <property type="term" value="P:tetrahydrofolate biosynthetic process"/>
    <property type="evidence" value="ECO:0007669"/>
    <property type="project" value="InterPro"/>
</dbReference>
<dbReference type="GO" id="GO:0046452">
    <property type="term" value="P:dihydrofolate metabolic process"/>
    <property type="evidence" value="ECO:0007669"/>
    <property type="project" value="TreeGrafter"/>
</dbReference>
<evidence type="ECO:0000256" key="5">
    <source>
        <dbReference type="ARBA" id="ARBA00023002"/>
    </source>
</evidence>
<dbReference type="GO" id="GO:0050661">
    <property type="term" value="F:NADP binding"/>
    <property type="evidence" value="ECO:0007669"/>
    <property type="project" value="InterPro"/>
</dbReference>
<dbReference type="GO" id="GO:0004146">
    <property type="term" value="F:dihydrofolate reductase activity"/>
    <property type="evidence" value="ECO:0007669"/>
    <property type="project" value="UniProtKB-EC"/>
</dbReference>
<dbReference type="PANTHER" id="PTHR48069:SF3">
    <property type="entry name" value="DIHYDROFOLATE REDUCTASE"/>
    <property type="match status" value="1"/>
</dbReference>
<dbReference type="InterPro" id="IPR012259">
    <property type="entry name" value="DHFR"/>
</dbReference>
<evidence type="ECO:0000259" key="7">
    <source>
        <dbReference type="PROSITE" id="PS51330"/>
    </source>
</evidence>
<dbReference type="GeneID" id="65112833"/>
<proteinExistence type="inferred from homology"/>